<dbReference type="InterPro" id="IPR052344">
    <property type="entry name" value="Transposase-related"/>
</dbReference>
<dbReference type="InterPro" id="IPR039552">
    <property type="entry name" value="IS66_C"/>
</dbReference>
<dbReference type="PANTHER" id="PTHR33678:SF1">
    <property type="entry name" value="BLL1576 PROTEIN"/>
    <property type="match status" value="1"/>
</dbReference>
<dbReference type="PANTHER" id="PTHR33678">
    <property type="entry name" value="BLL1576 PROTEIN"/>
    <property type="match status" value="1"/>
</dbReference>
<name>A0A934WRV3_9FIRM</name>
<evidence type="ECO:0000259" key="1">
    <source>
        <dbReference type="Pfam" id="PF03050"/>
    </source>
</evidence>
<dbReference type="EMBL" id="JAEQMG010000084">
    <property type="protein sequence ID" value="MBK6088781.1"/>
    <property type="molecule type" value="Genomic_DNA"/>
</dbReference>
<feature type="domain" description="Transposase IS66 zinc-finger binding" evidence="2">
    <location>
        <begin position="75"/>
        <end position="119"/>
    </location>
</feature>
<dbReference type="NCBIfam" id="NF033517">
    <property type="entry name" value="transpos_IS66"/>
    <property type="match status" value="1"/>
</dbReference>
<protein>
    <submittedName>
        <fullName evidence="4">IS66 family transposase</fullName>
    </submittedName>
</protein>
<dbReference type="Pfam" id="PF13817">
    <property type="entry name" value="DDE_Tnp_IS66_C"/>
    <property type="match status" value="1"/>
</dbReference>
<dbReference type="Pfam" id="PF03050">
    <property type="entry name" value="DDE_Tnp_IS66"/>
    <property type="match status" value="1"/>
</dbReference>
<evidence type="ECO:0000313" key="5">
    <source>
        <dbReference type="Proteomes" id="UP000633365"/>
    </source>
</evidence>
<keyword evidence="5" id="KW-1185">Reference proteome</keyword>
<dbReference type="InterPro" id="IPR024474">
    <property type="entry name" value="Znf_dom_IS66"/>
</dbReference>
<proteinExistence type="predicted"/>
<feature type="domain" description="Transposase IS66 C-terminal" evidence="3">
    <location>
        <begin position="431"/>
        <end position="469"/>
    </location>
</feature>
<comment type="caution">
    <text evidence="4">The sequence shown here is derived from an EMBL/GenBank/DDBJ whole genome shotgun (WGS) entry which is preliminary data.</text>
</comment>
<dbReference type="InterPro" id="IPR004291">
    <property type="entry name" value="Transposase_IS66_central"/>
</dbReference>
<dbReference type="Pfam" id="PF13005">
    <property type="entry name" value="zf-IS66"/>
    <property type="match status" value="1"/>
</dbReference>
<reference evidence="4" key="1">
    <citation type="submission" date="2021-01" db="EMBL/GenBank/DDBJ databases">
        <title>Genome public.</title>
        <authorList>
            <person name="Liu C."/>
            <person name="Sun Q."/>
        </authorList>
    </citation>
    <scope>NUCLEOTIDE SEQUENCE</scope>
    <source>
        <strain evidence="4">M6</strain>
    </source>
</reference>
<organism evidence="4 5">
    <name type="scientific">Ruminococcus difficilis</name>
    <dbReference type="NCBI Taxonomy" id="2763069"/>
    <lineage>
        <taxon>Bacteria</taxon>
        <taxon>Bacillati</taxon>
        <taxon>Bacillota</taxon>
        <taxon>Clostridia</taxon>
        <taxon>Eubacteriales</taxon>
        <taxon>Oscillospiraceae</taxon>
        <taxon>Ruminococcus</taxon>
    </lineage>
</organism>
<feature type="domain" description="Transposase IS66 central" evidence="1">
    <location>
        <begin position="140"/>
        <end position="424"/>
    </location>
</feature>
<evidence type="ECO:0000259" key="3">
    <source>
        <dbReference type="Pfam" id="PF13817"/>
    </source>
</evidence>
<dbReference type="Proteomes" id="UP000633365">
    <property type="component" value="Unassembled WGS sequence"/>
</dbReference>
<accession>A0A934WRV3</accession>
<evidence type="ECO:0000313" key="4">
    <source>
        <dbReference type="EMBL" id="MBK6088781.1"/>
    </source>
</evidence>
<gene>
    <name evidence="4" type="ORF">JKK62_08985</name>
</gene>
<evidence type="ECO:0000259" key="2">
    <source>
        <dbReference type="Pfam" id="PF13005"/>
    </source>
</evidence>
<sequence>MSKKKTFGSSSERTEQLYQQMTLFFNEAEALEDTENRNTEITVEQYKRKQKTGCFDKLPENIETYTVEHELSEEERRCPDCGEEMEVIGKKITKHLEMIPAQVRIREDVYFTYACKKCHENEADTPVIETPQPNPVIKGSFASAQAIAHLMTQKFVMHSPLYRQEQELKQKGIELSRQTMSNWFITTSKLWLEPLYERMKELLLKESVLHADETTLQVLKTKDKPTATKSYMWLYRTSGCCETPIVLYDYRPNRKSENAETFLKEFKGYLHTDGYKAYRGIENVTIVGCWAHARRRFCEALEVLPEEQRKGSTAAIGLDYCGKLYEIEKKMKDKRPEDRLKDRQGQAKPLLDAFFAWAKSLRNIAPKSKLGKAVNYLIEEETYLRRYIEDGRLEIDNNRAERSIKPFVIGRKNWLFANTPSGAKASATAFSIIETAKENDLDPYEYLKYVFEKAPNLKENESIDILLPWNAPDDCRSKAAPSTE</sequence>
<dbReference type="AlphaFoldDB" id="A0A934WRV3"/>